<dbReference type="SUPFAM" id="SSF51197">
    <property type="entry name" value="Clavaminate synthase-like"/>
    <property type="match status" value="1"/>
</dbReference>
<evidence type="ECO:0000313" key="3">
    <source>
        <dbReference type="Proteomes" id="UP000241421"/>
    </source>
</evidence>
<dbReference type="PANTHER" id="PTHR20883:SF48">
    <property type="entry name" value="ECTOINE DIOXYGENASE"/>
    <property type="match status" value="1"/>
</dbReference>
<dbReference type="OrthoDB" id="9791262at2"/>
<dbReference type="Pfam" id="PF05721">
    <property type="entry name" value="PhyH"/>
    <property type="match status" value="1"/>
</dbReference>
<dbReference type="Gene3D" id="2.60.120.620">
    <property type="entry name" value="q2cbj1_9rhob like domain"/>
    <property type="match status" value="1"/>
</dbReference>
<keyword evidence="2" id="KW-0560">Oxidoreductase</keyword>
<sequence length="279" mass="31618">MPNYILDEEQKSAYERDGYVLLREFFKPEEIGLLRETAQHDRVLDQSSFGRADGEGGVVRLSLWNHPTDTIYGAIARSRSLVDSIEALLGGEVYHYHSKMIMKDARVGGAWAWHQDYDYWYQNGVLFPRLCSAFIAIDPCTRDNGCLQVIRQSHLLGRLDHRLTGDQAGIDPERIAAITARLETVHVLMAPGDLLLFHPNTLHRSDQNHSDHPRWSMICCYNAADNDPYKPSHHPNYTKLHKLDDEEILAMGAKRFGEGDTGAMMAAEQDHSAASTMER</sequence>
<gene>
    <name evidence="2" type="ORF">C7C56_009180</name>
</gene>
<reference evidence="2 3" key="1">
    <citation type="submission" date="2018-04" db="EMBL/GenBank/DDBJ databases">
        <title>Massilia violaceinigra sp. nov., a novel purple-pigmented bacterium isolated from Tianshan glacier, Xinjiang, China.</title>
        <authorList>
            <person name="Wang H."/>
        </authorList>
    </citation>
    <scope>NUCLEOTIDE SEQUENCE [LARGE SCALE GENOMIC DNA]</scope>
    <source>
        <strain evidence="2 3">B448-2</strain>
    </source>
</reference>
<comment type="cofactor">
    <cofactor evidence="1">
        <name>Fe(2+)</name>
        <dbReference type="ChEBI" id="CHEBI:29033"/>
    </cofactor>
</comment>
<dbReference type="AlphaFoldDB" id="A0A2U2HNG4"/>
<organism evidence="2 3">
    <name type="scientific">Massilia glaciei</name>
    <dbReference type="NCBI Taxonomy" id="1524097"/>
    <lineage>
        <taxon>Bacteria</taxon>
        <taxon>Pseudomonadati</taxon>
        <taxon>Pseudomonadota</taxon>
        <taxon>Betaproteobacteria</taxon>
        <taxon>Burkholderiales</taxon>
        <taxon>Oxalobacteraceae</taxon>
        <taxon>Telluria group</taxon>
        <taxon>Massilia</taxon>
    </lineage>
</organism>
<dbReference type="RefSeq" id="WP_106757129.1">
    <property type="nucleotide sequence ID" value="NZ_PXWF02000121.1"/>
</dbReference>
<accession>A0A2U2HNG4</accession>
<evidence type="ECO:0000256" key="1">
    <source>
        <dbReference type="ARBA" id="ARBA00001954"/>
    </source>
</evidence>
<dbReference type="InterPro" id="IPR008775">
    <property type="entry name" value="Phytyl_CoA_dOase-like"/>
</dbReference>
<dbReference type="EMBL" id="PXWF02000121">
    <property type="protein sequence ID" value="PWF49043.1"/>
    <property type="molecule type" value="Genomic_DNA"/>
</dbReference>
<dbReference type="PANTHER" id="PTHR20883">
    <property type="entry name" value="PHYTANOYL-COA DIOXYGENASE DOMAIN CONTAINING 1"/>
    <property type="match status" value="1"/>
</dbReference>
<evidence type="ECO:0000313" key="2">
    <source>
        <dbReference type="EMBL" id="PWF49043.1"/>
    </source>
</evidence>
<keyword evidence="2" id="KW-0223">Dioxygenase</keyword>
<name>A0A2U2HNG4_9BURK</name>
<proteinExistence type="predicted"/>
<dbReference type="GO" id="GO:0016706">
    <property type="term" value="F:2-oxoglutarate-dependent dioxygenase activity"/>
    <property type="evidence" value="ECO:0007669"/>
    <property type="project" value="UniProtKB-ARBA"/>
</dbReference>
<keyword evidence="3" id="KW-1185">Reference proteome</keyword>
<dbReference type="GO" id="GO:0005506">
    <property type="term" value="F:iron ion binding"/>
    <property type="evidence" value="ECO:0007669"/>
    <property type="project" value="UniProtKB-ARBA"/>
</dbReference>
<protein>
    <submittedName>
        <fullName evidence="2">Phytanoyl-CoA dioxygenase family protein</fullName>
    </submittedName>
</protein>
<dbReference type="Proteomes" id="UP000241421">
    <property type="component" value="Unassembled WGS sequence"/>
</dbReference>
<comment type="caution">
    <text evidence="2">The sequence shown here is derived from an EMBL/GenBank/DDBJ whole genome shotgun (WGS) entry which is preliminary data.</text>
</comment>